<accession>A0ABX6F0I2</accession>
<proteinExistence type="inferred from homology"/>
<dbReference type="Gene3D" id="3.30.160.20">
    <property type="match status" value="1"/>
</dbReference>
<feature type="compositionally biased region" description="Basic and acidic residues" evidence="4">
    <location>
        <begin position="341"/>
        <end position="365"/>
    </location>
</feature>
<evidence type="ECO:0000313" key="6">
    <source>
        <dbReference type="EMBL" id="QGN17556.1"/>
    </source>
</evidence>
<dbReference type="PANTHER" id="PTHR43804:SF7">
    <property type="entry name" value="LD18447P"/>
    <property type="match status" value="1"/>
</dbReference>
<feature type="region of interest" description="Disordered" evidence="4">
    <location>
        <begin position="341"/>
        <end position="368"/>
    </location>
</feature>
<dbReference type="PANTHER" id="PTHR43804">
    <property type="entry name" value="LD18447P"/>
    <property type="match status" value="1"/>
</dbReference>
<keyword evidence="3" id="KW-0648">Protein biosynthesis</keyword>
<keyword evidence="7" id="KW-1185">Reference proteome</keyword>
<comment type="similarity">
    <text evidence="1">Belongs to the prokaryotic/mitochondrial release factor family.</text>
</comment>
<sequence length="419" mass="47598">MNLNGPTMSVGMSTSHVIRQRIIPPIFAGFNHFYRSNVANATRKYSSSDVLEFKPLHSSLLSRARLYEKELRELEDMLSQGGSFDLEKQKKFAKLSTIVDAYSKYQEDLKQYNELQEIVQLDPSLKEEAESDIAVLLPELDKTGKSLASKLLPPHPFAEKPSILELRPGVGGSEAMIFTQDLLNMYINYANYHRWKWSLISKTENASGTGVLEAILNIDEPGSYDKLKFEAGVHRVQRVPATETKGRTHTSTAAVVVLPKMGEESESDAYERTFKPDEIRIDVMRASGKGGQHVNTTDSAVRLTHYPSGIVISMQEERSQHRNKAKAFAILRARLAEKERLEKEEKERNARKDQVSSTDRSDKIRTYNYPQNRITDHRCGYTLYDIEGVMKGERLDDVIDALEMFDADQKSKLLLEEMS</sequence>
<evidence type="ECO:0000256" key="1">
    <source>
        <dbReference type="ARBA" id="ARBA00010835"/>
    </source>
</evidence>
<dbReference type="Gene3D" id="6.10.140.1950">
    <property type="match status" value="1"/>
</dbReference>
<dbReference type="SUPFAM" id="SSF75620">
    <property type="entry name" value="Release factor"/>
    <property type="match status" value="1"/>
</dbReference>
<evidence type="ECO:0000256" key="4">
    <source>
        <dbReference type="SAM" id="MobiDB-lite"/>
    </source>
</evidence>
<dbReference type="Gene3D" id="3.30.70.1660">
    <property type="match status" value="1"/>
</dbReference>
<keyword evidence="2" id="KW-0488">Methylation</keyword>
<dbReference type="SMART" id="SM00937">
    <property type="entry name" value="PCRF"/>
    <property type="match status" value="1"/>
</dbReference>
<evidence type="ECO:0000259" key="5">
    <source>
        <dbReference type="PROSITE" id="PS00745"/>
    </source>
</evidence>
<feature type="domain" description="Prokaryotic-type class I peptide chain release factors" evidence="5">
    <location>
        <begin position="285"/>
        <end position="301"/>
    </location>
</feature>
<evidence type="ECO:0000256" key="2">
    <source>
        <dbReference type="ARBA" id="ARBA00022481"/>
    </source>
</evidence>
<dbReference type="Proteomes" id="UP000422736">
    <property type="component" value="Chromosome 6"/>
</dbReference>
<protein>
    <submittedName>
        <fullName evidence="6">Peptide chain release factor 1</fullName>
    </submittedName>
</protein>
<organism evidence="6 7">
    <name type="scientific">Kluyveromyces marxianus</name>
    <name type="common">Yeast</name>
    <name type="synonym">Candida kefyr</name>
    <dbReference type="NCBI Taxonomy" id="4911"/>
    <lineage>
        <taxon>Eukaryota</taxon>
        <taxon>Fungi</taxon>
        <taxon>Dikarya</taxon>
        <taxon>Ascomycota</taxon>
        <taxon>Saccharomycotina</taxon>
        <taxon>Saccharomycetes</taxon>
        <taxon>Saccharomycetales</taxon>
        <taxon>Saccharomycetaceae</taxon>
        <taxon>Kluyveromyces</taxon>
    </lineage>
</organism>
<dbReference type="Pfam" id="PF00472">
    <property type="entry name" value="RF-1"/>
    <property type="match status" value="1"/>
</dbReference>
<reference evidence="6 7" key="1">
    <citation type="submission" date="2016-03" db="EMBL/GenBank/DDBJ databases">
        <title>How can Kluyveromyces marxianus grow so fast - potential evolutionary course in Saccharomyces Complex revealed by comparative genomics.</title>
        <authorList>
            <person name="Mo W."/>
            <person name="Lu W."/>
            <person name="Yang X."/>
            <person name="Qi J."/>
            <person name="Lv H."/>
        </authorList>
    </citation>
    <scope>NUCLEOTIDE SEQUENCE [LARGE SCALE GENOMIC DNA]</scope>
    <source>
        <strain evidence="6 7">FIM1</strain>
    </source>
</reference>
<dbReference type="InterPro" id="IPR005139">
    <property type="entry name" value="PCRF"/>
</dbReference>
<dbReference type="InterPro" id="IPR000352">
    <property type="entry name" value="Pep_chain_release_fac_I"/>
</dbReference>
<dbReference type="Pfam" id="PF03462">
    <property type="entry name" value="PCRF"/>
    <property type="match status" value="1"/>
</dbReference>
<dbReference type="InterPro" id="IPR045853">
    <property type="entry name" value="Pep_chain_release_fac_I_sf"/>
</dbReference>
<gene>
    <name evidence="6" type="primary">MRF1</name>
    <name evidence="6" type="ORF">FIM1_4292</name>
</gene>
<dbReference type="EMBL" id="CP015059">
    <property type="protein sequence ID" value="QGN17556.1"/>
    <property type="molecule type" value="Genomic_DNA"/>
</dbReference>
<evidence type="ECO:0000256" key="3">
    <source>
        <dbReference type="ARBA" id="ARBA00022917"/>
    </source>
</evidence>
<dbReference type="InterPro" id="IPR050057">
    <property type="entry name" value="Prokaryotic/Mito_RF"/>
</dbReference>
<name>A0ABX6F0I2_KLUMA</name>
<dbReference type="PROSITE" id="PS00745">
    <property type="entry name" value="RF_PROK_I"/>
    <property type="match status" value="1"/>
</dbReference>
<evidence type="ECO:0000313" key="7">
    <source>
        <dbReference type="Proteomes" id="UP000422736"/>
    </source>
</evidence>